<comment type="caution">
    <text evidence="2">The sequence shown here is derived from an EMBL/GenBank/DDBJ whole genome shotgun (WGS) entry which is preliminary data.</text>
</comment>
<sequence>MMNTPSGRLSRSKSMGNLSQVTHTPYKPMKDTRNFIFTVLNKVREKRKESNGGSWLETAQGVSFRSEKPIGSENKNNIIRCDEINGDKEDSTAADEDREDTEITNKDKKGVTSVDWRSKLEEDHEVLLDEFPNPPADDKTIESGLSIRLGISVSSVKKLLKEFPDLEITLLNQLLERIRDSSKDTFPSNLYKSVSCSDVSTSDWGNELTTDKENEDWDKETIKASKAT</sequence>
<keyword evidence="3" id="KW-1185">Reference proteome</keyword>
<evidence type="ECO:0000313" key="2">
    <source>
        <dbReference type="EMBL" id="PAV18617.1"/>
    </source>
</evidence>
<dbReference type="InParanoid" id="A0A286UGB0"/>
<feature type="region of interest" description="Disordered" evidence="1">
    <location>
        <begin position="81"/>
        <end position="106"/>
    </location>
</feature>
<name>A0A286UGB0_9AGAM</name>
<protein>
    <submittedName>
        <fullName evidence="2">Uncharacterized protein</fullName>
    </submittedName>
</protein>
<feature type="region of interest" description="Disordered" evidence="1">
    <location>
        <begin position="1"/>
        <end position="27"/>
    </location>
</feature>
<dbReference type="AlphaFoldDB" id="A0A286UGB0"/>
<dbReference type="EMBL" id="NBII01000005">
    <property type="protein sequence ID" value="PAV18617.1"/>
    <property type="molecule type" value="Genomic_DNA"/>
</dbReference>
<evidence type="ECO:0000256" key="1">
    <source>
        <dbReference type="SAM" id="MobiDB-lite"/>
    </source>
</evidence>
<accession>A0A286UGB0</accession>
<feature type="region of interest" description="Disordered" evidence="1">
    <location>
        <begin position="195"/>
        <end position="228"/>
    </location>
</feature>
<feature type="compositionally biased region" description="Basic and acidic residues" evidence="1">
    <location>
        <begin position="81"/>
        <end position="91"/>
    </location>
</feature>
<organism evidence="2 3">
    <name type="scientific">Pyrrhoderma noxium</name>
    <dbReference type="NCBI Taxonomy" id="2282107"/>
    <lineage>
        <taxon>Eukaryota</taxon>
        <taxon>Fungi</taxon>
        <taxon>Dikarya</taxon>
        <taxon>Basidiomycota</taxon>
        <taxon>Agaricomycotina</taxon>
        <taxon>Agaricomycetes</taxon>
        <taxon>Hymenochaetales</taxon>
        <taxon>Hymenochaetaceae</taxon>
        <taxon>Pyrrhoderma</taxon>
    </lineage>
</organism>
<proteinExistence type="predicted"/>
<evidence type="ECO:0000313" key="3">
    <source>
        <dbReference type="Proteomes" id="UP000217199"/>
    </source>
</evidence>
<dbReference type="Proteomes" id="UP000217199">
    <property type="component" value="Unassembled WGS sequence"/>
</dbReference>
<reference evidence="2 3" key="1">
    <citation type="journal article" date="2017" name="Mol. Ecol.">
        <title>Comparative and population genomic landscape of Phellinus noxius: A hypervariable fungus causing root rot in trees.</title>
        <authorList>
            <person name="Chung C.L."/>
            <person name="Lee T.J."/>
            <person name="Akiba M."/>
            <person name="Lee H.H."/>
            <person name="Kuo T.H."/>
            <person name="Liu D."/>
            <person name="Ke H.M."/>
            <person name="Yokoi T."/>
            <person name="Roa M.B."/>
            <person name="Lu M.J."/>
            <person name="Chang Y.Y."/>
            <person name="Ann P.J."/>
            <person name="Tsai J.N."/>
            <person name="Chen C.Y."/>
            <person name="Tzean S.S."/>
            <person name="Ota Y."/>
            <person name="Hattori T."/>
            <person name="Sahashi N."/>
            <person name="Liou R.F."/>
            <person name="Kikuchi T."/>
            <person name="Tsai I.J."/>
        </authorList>
    </citation>
    <scope>NUCLEOTIDE SEQUENCE [LARGE SCALE GENOMIC DNA]</scope>
    <source>
        <strain evidence="2 3">FFPRI411160</strain>
    </source>
</reference>
<feature type="compositionally biased region" description="Basic and acidic residues" evidence="1">
    <location>
        <begin position="219"/>
        <end position="228"/>
    </location>
</feature>
<feature type="compositionally biased region" description="Polar residues" evidence="1">
    <location>
        <begin position="1"/>
        <end position="23"/>
    </location>
</feature>
<feature type="compositionally biased region" description="Polar residues" evidence="1">
    <location>
        <begin position="195"/>
        <end position="208"/>
    </location>
</feature>
<gene>
    <name evidence="2" type="ORF">PNOK_0546000</name>
</gene>